<evidence type="ECO:0008006" key="4">
    <source>
        <dbReference type="Google" id="ProtNLM"/>
    </source>
</evidence>
<dbReference type="STRING" id="570521.SAMN04488508_105276"/>
<reference evidence="3" key="1">
    <citation type="submission" date="2016-11" db="EMBL/GenBank/DDBJ databases">
        <authorList>
            <person name="Varghese N."/>
            <person name="Submissions S."/>
        </authorList>
    </citation>
    <scope>NUCLEOTIDE SEQUENCE [LARGE SCALE GENOMIC DNA]</scope>
    <source>
        <strain evidence="3">DSM 22623</strain>
    </source>
</reference>
<dbReference type="AlphaFoldDB" id="A0A1M6GH35"/>
<dbReference type="Proteomes" id="UP000184432">
    <property type="component" value="Unassembled WGS sequence"/>
</dbReference>
<keyword evidence="3" id="KW-1185">Reference proteome</keyword>
<protein>
    <recommendedName>
        <fullName evidence="4">Lipoprotein</fullName>
    </recommendedName>
</protein>
<accession>A0A1M6GH35</accession>
<sequence>MRIFSILILSLMLLGCNNTVQTSQASPDNETSISVAYHSKMTKSDKRKYYNENDDVIYEVKYKPEGFKLRTPSSDLLWKIKLYDTKIKISDNEENLNPYEIKLINQYEAKLVKEETEIARIQFDAAQKLLHIKGETEKKLNKESYQPSILVDMISQIPEIQRNIIKEELNRKGY</sequence>
<evidence type="ECO:0000256" key="1">
    <source>
        <dbReference type="SAM" id="SignalP"/>
    </source>
</evidence>
<dbReference type="OrthoDB" id="982465at2"/>
<evidence type="ECO:0000313" key="2">
    <source>
        <dbReference type="EMBL" id="SHJ09250.1"/>
    </source>
</evidence>
<keyword evidence="1" id="KW-0732">Signal</keyword>
<proteinExistence type="predicted"/>
<dbReference type="PROSITE" id="PS51257">
    <property type="entry name" value="PROKAR_LIPOPROTEIN"/>
    <property type="match status" value="1"/>
</dbReference>
<evidence type="ECO:0000313" key="3">
    <source>
        <dbReference type="Proteomes" id="UP000184432"/>
    </source>
</evidence>
<dbReference type="EMBL" id="FQYP01000005">
    <property type="protein sequence ID" value="SHJ09250.1"/>
    <property type="molecule type" value="Genomic_DNA"/>
</dbReference>
<dbReference type="RefSeq" id="WP_073316470.1">
    <property type="nucleotide sequence ID" value="NZ_FQYP01000005.1"/>
</dbReference>
<feature type="signal peptide" evidence="1">
    <location>
        <begin position="1"/>
        <end position="25"/>
    </location>
</feature>
<name>A0A1M6GH35_9FLAO</name>
<gene>
    <name evidence="2" type="ORF">SAMN04488508_105276</name>
</gene>
<organism evidence="2 3">
    <name type="scientific">Aquimarina spongiae</name>
    <dbReference type="NCBI Taxonomy" id="570521"/>
    <lineage>
        <taxon>Bacteria</taxon>
        <taxon>Pseudomonadati</taxon>
        <taxon>Bacteroidota</taxon>
        <taxon>Flavobacteriia</taxon>
        <taxon>Flavobacteriales</taxon>
        <taxon>Flavobacteriaceae</taxon>
        <taxon>Aquimarina</taxon>
    </lineage>
</organism>
<feature type="chain" id="PRO_5012770847" description="Lipoprotein" evidence="1">
    <location>
        <begin position="26"/>
        <end position="174"/>
    </location>
</feature>